<proteinExistence type="predicted"/>
<evidence type="ECO:0000313" key="2">
    <source>
        <dbReference type="Proteomes" id="UP000013827"/>
    </source>
</evidence>
<accession>A0A0D3KYB4</accession>
<dbReference type="PaxDb" id="2903-EOD40749"/>
<dbReference type="Proteomes" id="UP000013827">
    <property type="component" value="Unassembled WGS sequence"/>
</dbReference>
<name>A0A0D3KYB4_EMIH1</name>
<dbReference type="RefSeq" id="XP_005793178.1">
    <property type="nucleotide sequence ID" value="XM_005793121.1"/>
</dbReference>
<organism evidence="1 2">
    <name type="scientific">Emiliania huxleyi (strain CCMP1516)</name>
    <dbReference type="NCBI Taxonomy" id="280463"/>
    <lineage>
        <taxon>Eukaryota</taxon>
        <taxon>Haptista</taxon>
        <taxon>Haptophyta</taxon>
        <taxon>Prymnesiophyceae</taxon>
        <taxon>Isochrysidales</taxon>
        <taxon>Noelaerhabdaceae</taxon>
        <taxon>Emiliania</taxon>
    </lineage>
</organism>
<dbReference type="AlphaFoldDB" id="A0A0D3KYB4"/>
<dbReference type="EnsemblProtists" id="EOD40749">
    <property type="protein sequence ID" value="EOD40749"/>
    <property type="gene ID" value="EMIHUDRAFT_108413"/>
</dbReference>
<dbReference type="KEGG" id="ehx:EMIHUDRAFT_108413"/>
<dbReference type="GeneID" id="17286020"/>
<evidence type="ECO:0000313" key="1">
    <source>
        <dbReference type="EnsemblProtists" id="EOD40749"/>
    </source>
</evidence>
<reference evidence="1" key="2">
    <citation type="submission" date="2024-10" db="UniProtKB">
        <authorList>
            <consortium name="EnsemblProtists"/>
        </authorList>
    </citation>
    <scope>IDENTIFICATION</scope>
</reference>
<sequence>MTVDEFPGSVHSLDVLVFTLVLLVLAHTRGSPWKLALAAASLALGLLTEQLSLRLGGTHCHASGIVNVSTCSSANSVFWYIPWVYTGVTCARRLTDERSWAFPLLSGMLFFGLCGVYEAQGPLVGWWRWPAADGLVASGCTIWQAGPLGLDARGLVASPHVMEALGERLFGVPVMAPYFHFAFGCGTGIGDAMLLFIQLTICFVAPPQLRDARAARTLPRVAPPRLDYYDADGKLVRTDASGPGERQRRIDEALAAADAKLDALAETDNMLRAKSMAELGSPPPAPDSAPELGGALAAAPNILGAIAVGLFLLNGVGVFGDGGDWLETKAASLTEKAESMGQVEYKSSRQIDYKPSF</sequence>
<reference evidence="2" key="1">
    <citation type="journal article" date="2013" name="Nature">
        <title>Pan genome of the phytoplankton Emiliania underpins its global distribution.</title>
        <authorList>
            <person name="Read B.A."/>
            <person name="Kegel J."/>
            <person name="Klute M.J."/>
            <person name="Kuo A."/>
            <person name="Lefebvre S.C."/>
            <person name="Maumus F."/>
            <person name="Mayer C."/>
            <person name="Miller J."/>
            <person name="Monier A."/>
            <person name="Salamov A."/>
            <person name="Young J."/>
            <person name="Aguilar M."/>
            <person name="Claverie J.M."/>
            <person name="Frickenhaus S."/>
            <person name="Gonzalez K."/>
            <person name="Herman E.K."/>
            <person name="Lin Y.C."/>
            <person name="Napier J."/>
            <person name="Ogata H."/>
            <person name="Sarno A.F."/>
            <person name="Shmutz J."/>
            <person name="Schroeder D."/>
            <person name="de Vargas C."/>
            <person name="Verret F."/>
            <person name="von Dassow P."/>
            <person name="Valentin K."/>
            <person name="Van de Peer Y."/>
            <person name="Wheeler G."/>
            <person name="Dacks J.B."/>
            <person name="Delwiche C.F."/>
            <person name="Dyhrman S.T."/>
            <person name="Glockner G."/>
            <person name="John U."/>
            <person name="Richards T."/>
            <person name="Worden A.Z."/>
            <person name="Zhang X."/>
            <person name="Grigoriev I.V."/>
            <person name="Allen A.E."/>
            <person name="Bidle K."/>
            <person name="Borodovsky M."/>
            <person name="Bowler C."/>
            <person name="Brownlee C."/>
            <person name="Cock J.M."/>
            <person name="Elias M."/>
            <person name="Gladyshev V.N."/>
            <person name="Groth M."/>
            <person name="Guda C."/>
            <person name="Hadaegh A."/>
            <person name="Iglesias-Rodriguez M.D."/>
            <person name="Jenkins J."/>
            <person name="Jones B.M."/>
            <person name="Lawson T."/>
            <person name="Leese F."/>
            <person name="Lindquist E."/>
            <person name="Lobanov A."/>
            <person name="Lomsadze A."/>
            <person name="Malik S.B."/>
            <person name="Marsh M.E."/>
            <person name="Mackinder L."/>
            <person name="Mock T."/>
            <person name="Mueller-Roeber B."/>
            <person name="Pagarete A."/>
            <person name="Parker M."/>
            <person name="Probert I."/>
            <person name="Quesneville H."/>
            <person name="Raines C."/>
            <person name="Rensing S.A."/>
            <person name="Riano-Pachon D.M."/>
            <person name="Richier S."/>
            <person name="Rokitta S."/>
            <person name="Shiraiwa Y."/>
            <person name="Soanes D.M."/>
            <person name="van der Giezen M."/>
            <person name="Wahlund T.M."/>
            <person name="Williams B."/>
            <person name="Wilson W."/>
            <person name="Wolfe G."/>
            <person name="Wurch L.L."/>
        </authorList>
    </citation>
    <scope>NUCLEOTIDE SEQUENCE</scope>
</reference>
<protein>
    <submittedName>
        <fullName evidence="1">Uncharacterized protein</fullName>
    </submittedName>
</protein>
<dbReference type="HOGENOM" id="CLU_777132_0_0_1"/>
<keyword evidence="2" id="KW-1185">Reference proteome</keyword>